<keyword evidence="2" id="KW-1185">Reference proteome</keyword>
<dbReference type="AlphaFoldDB" id="A0A225UJ27"/>
<name>A0A225UJ27_9STRA</name>
<sequence length="166" mass="18478">MNADAQLEDILHENGEDHLYDQVMQLGHPPIIFEWKQVEGFIRAIETAQAQAEVSKGEPLPDDPLGLPVVVTVQKFKEAVLNYLKPQTTSSTLGTSCLVCSLPESGTVGFKMRFLDDEPWMQRIIAVGEPNMLPIANVYMARGLRAGALDLITPHVKWDLRPTLWG</sequence>
<organism evidence="1 2">
    <name type="scientific">Phytophthora megakarya</name>
    <dbReference type="NCBI Taxonomy" id="4795"/>
    <lineage>
        <taxon>Eukaryota</taxon>
        <taxon>Sar</taxon>
        <taxon>Stramenopiles</taxon>
        <taxon>Oomycota</taxon>
        <taxon>Peronosporomycetes</taxon>
        <taxon>Peronosporales</taxon>
        <taxon>Peronosporaceae</taxon>
        <taxon>Phytophthora</taxon>
    </lineage>
</organism>
<evidence type="ECO:0000313" key="1">
    <source>
        <dbReference type="EMBL" id="OWY92129.1"/>
    </source>
</evidence>
<gene>
    <name evidence="1" type="ORF">PHMEG_00038989</name>
</gene>
<dbReference type="OrthoDB" id="117489at2759"/>
<comment type="caution">
    <text evidence="1">The sequence shown here is derived from an EMBL/GenBank/DDBJ whole genome shotgun (WGS) entry which is preliminary data.</text>
</comment>
<proteinExistence type="predicted"/>
<dbReference type="Proteomes" id="UP000198211">
    <property type="component" value="Unassembled WGS sequence"/>
</dbReference>
<dbReference type="EMBL" id="NBNE01018727">
    <property type="protein sequence ID" value="OWY92129.1"/>
    <property type="molecule type" value="Genomic_DNA"/>
</dbReference>
<reference evidence="2" key="1">
    <citation type="submission" date="2017-03" db="EMBL/GenBank/DDBJ databases">
        <title>Phytopthora megakarya and P. palmivora, two closely related causual agents of cacao black pod achieved similar genome size and gene model numbers by different mechanisms.</title>
        <authorList>
            <person name="Ali S."/>
            <person name="Shao J."/>
            <person name="Larry D.J."/>
            <person name="Kronmiller B."/>
            <person name="Shen D."/>
            <person name="Strem M.D."/>
            <person name="Melnick R.L."/>
            <person name="Guiltinan M.J."/>
            <person name="Tyler B.M."/>
            <person name="Meinhardt L.W."/>
            <person name="Bailey B.A."/>
        </authorList>
    </citation>
    <scope>NUCLEOTIDE SEQUENCE [LARGE SCALE GENOMIC DNA]</scope>
    <source>
        <strain evidence="2">zdho120</strain>
    </source>
</reference>
<protein>
    <submittedName>
        <fullName evidence="1">Uncharacterized protein</fullName>
    </submittedName>
</protein>
<evidence type="ECO:0000313" key="2">
    <source>
        <dbReference type="Proteomes" id="UP000198211"/>
    </source>
</evidence>
<accession>A0A225UJ27</accession>